<dbReference type="RefSeq" id="WP_188811506.1">
    <property type="nucleotide sequence ID" value="NZ_BAAAWV010000001.1"/>
</dbReference>
<name>A0ABQ1XR91_9MICC</name>
<evidence type="ECO:0000313" key="3">
    <source>
        <dbReference type="Proteomes" id="UP000596938"/>
    </source>
</evidence>
<keyword evidence="1" id="KW-0472">Membrane</keyword>
<keyword evidence="3" id="KW-1185">Reference proteome</keyword>
<protein>
    <recommendedName>
        <fullName evidence="4">Integral membrane protein</fullName>
    </recommendedName>
</protein>
<feature type="transmembrane region" description="Helical" evidence="1">
    <location>
        <begin position="16"/>
        <end position="37"/>
    </location>
</feature>
<evidence type="ECO:0000313" key="2">
    <source>
        <dbReference type="EMBL" id="GGH00566.1"/>
    </source>
</evidence>
<feature type="transmembrane region" description="Helical" evidence="1">
    <location>
        <begin position="145"/>
        <end position="165"/>
    </location>
</feature>
<evidence type="ECO:0008006" key="4">
    <source>
        <dbReference type="Google" id="ProtNLM"/>
    </source>
</evidence>
<feature type="transmembrane region" description="Helical" evidence="1">
    <location>
        <begin position="81"/>
        <end position="102"/>
    </location>
</feature>
<feature type="transmembrane region" description="Helical" evidence="1">
    <location>
        <begin position="171"/>
        <end position="196"/>
    </location>
</feature>
<dbReference type="EMBL" id="BMKU01000007">
    <property type="protein sequence ID" value="GGH00566.1"/>
    <property type="molecule type" value="Genomic_DNA"/>
</dbReference>
<accession>A0ABQ1XR91</accession>
<proteinExistence type="predicted"/>
<gene>
    <name evidence="2" type="ORF">GCM10011577_25300</name>
</gene>
<organism evidence="2 3">
    <name type="scientific">Pseudarthrobacter polychromogenes</name>
    <dbReference type="NCBI Taxonomy" id="1676"/>
    <lineage>
        <taxon>Bacteria</taxon>
        <taxon>Bacillati</taxon>
        <taxon>Actinomycetota</taxon>
        <taxon>Actinomycetes</taxon>
        <taxon>Micrococcales</taxon>
        <taxon>Micrococcaceae</taxon>
        <taxon>Pseudarthrobacter</taxon>
    </lineage>
</organism>
<evidence type="ECO:0000256" key="1">
    <source>
        <dbReference type="SAM" id="Phobius"/>
    </source>
</evidence>
<comment type="caution">
    <text evidence="2">The sequence shown here is derived from an EMBL/GenBank/DDBJ whole genome shotgun (WGS) entry which is preliminary data.</text>
</comment>
<sequence length="210" mass="21778">MDALAWIPGDRTAARAAYAAAGLGAVGVATLGAMYAVEVPRNGPYVFGTINDATGALFNLAAIPVILQVHRRLPRTGASEAGKWVVTASCAAGSASSFLLVFKQLDFKSSTVVSVAAMTVQAGWFLLAHRALLASGAYPRNLARLGQAIGGTLLVALPVAGLTWAEQLPLWVRYGIGGAGVAAGAAAWVAWPYWYFLAGQHLSRSPNSEP</sequence>
<feature type="transmembrane region" description="Helical" evidence="1">
    <location>
        <begin position="114"/>
        <end position="133"/>
    </location>
</feature>
<keyword evidence="1" id="KW-1133">Transmembrane helix</keyword>
<feature type="transmembrane region" description="Helical" evidence="1">
    <location>
        <begin position="49"/>
        <end position="69"/>
    </location>
</feature>
<dbReference type="Proteomes" id="UP000596938">
    <property type="component" value="Unassembled WGS sequence"/>
</dbReference>
<reference evidence="3" key="1">
    <citation type="journal article" date="2019" name="Int. J. Syst. Evol. Microbiol.">
        <title>The Global Catalogue of Microorganisms (GCM) 10K type strain sequencing project: providing services to taxonomists for standard genome sequencing and annotation.</title>
        <authorList>
            <consortium name="The Broad Institute Genomics Platform"/>
            <consortium name="The Broad Institute Genome Sequencing Center for Infectious Disease"/>
            <person name="Wu L."/>
            <person name="Ma J."/>
        </authorList>
    </citation>
    <scope>NUCLEOTIDE SEQUENCE [LARGE SCALE GENOMIC DNA]</scope>
    <source>
        <strain evidence="3">CGMCC 1.1927</strain>
    </source>
</reference>
<keyword evidence="1" id="KW-0812">Transmembrane</keyword>